<accession>A0A4R3K2Z8</accession>
<dbReference type="EMBL" id="SLZZ01000021">
    <property type="protein sequence ID" value="TCS77039.1"/>
    <property type="molecule type" value="Genomic_DNA"/>
</dbReference>
<dbReference type="AlphaFoldDB" id="A0A4R3K2Z8"/>
<evidence type="ECO:0000256" key="1">
    <source>
        <dbReference type="SAM" id="MobiDB-lite"/>
    </source>
</evidence>
<gene>
    <name evidence="2" type="ORF">EDD59_12135</name>
</gene>
<name>A0A4R3K2Z8_9FIRM</name>
<proteinExistence type="predicted"/>
<organism evidence="2 3">
    <name type="scientific">Muricomes intestini</name>
    <dbReference type="NCBI Taxonomy" id="1796634"/>
    <lineage>
        <taxon>Bacteria</taxon>
        <taxon>Bacillati</taxon>
        <taxon>Bacillota</taxon>
        <taxon>Clostridia</taxon>
        <taxon>Lachnospirales</taxon>
        <taxon>Lachnospiraceae</taxon>
        <taxon>Muricomes</taxon>
    </lineage>
</organism>
<feature type="region of interest" description="Disordered" evidence="1">
    <location>
        <begin position="28"/>
        <end position="61"/>
    </location>
</feature>
<sequence length="61" mass="6952">MEQRYWDKFMETGSVKDYLSYKAGGFAEKSGQKEERSMGVSSSESDRTDRNGAVYGTRWGI</sequence>
<evidence type="ECO:0000313" key="3">
    <source>
        <dbReference type="Proteomes" id="UP000295726"/>
    </source>
</evidence>
<protein>
    <submittedName>
        <fullName evidence="2">Uncharacterized protein</fullName>
    </submittedName>
</protein>
<comment type="caution">
    <text evidence="2">The sequence shown here is derived from an EMBL/GenBank/DDBJ whole genome shotgun (WGS) entry which is preliminary data.</text>
</comment>
<evidence type="ECO:0000313" key="2">
    <source>
        <dbReference type="EMBL" id="TCS77039.1"/>
    </source>
</evidence>
<dbReference type="OrthoDB" id="2062840at2"/>
<reference evidence="2 3" key="1">
    <citation type="submission" date="2019-03" db="EMBL/GenBank/DDBJ databases">
        <title>Genomic Encyclopedia of Type Strains, Phase IV (KMG-IV): sequencing the most valuable type-strain genomes for metagenomic binning, comparative biology and taxonomic classification.</title>
        <authorList>
            <person name="Goeker M."/>
        </authorList>
    </citation>
    <scope>NUCLEOTIDE SEQUENCE [LARGE SCALE GENOMIC DNA]</scope>
    <source>
        <strain evidence="2 3">DSM 29489</strain>
    </source>
</reference>
<dbReference type="Proteomes" id="UP000295726">
    <property type="component" value="Unassembled WGS sequence"/>
</dbReference>
<keyword evidence="3" id="KW-1185">Reference proteome</keyword>
<dbReference type="RefSeq" id="WP_132382670.1">
    <property type="nucleotide sequence ID" value="NZ_DAIQXH010000137.1"/>
</dbReference>